<dbReference type="EMBL" id="UOEX01000260">
    <property type="protein sequence ID" value="VAW38762.1"/>
    <property type="molecule type" value="Genomic_DNA"/>
</dbReference>
<feature type="non-terminal residue" evidence="2">
    <location>
        <position position="1"/>
    </location>
</feature>
<reference evidence="2" key="1">
    <citation type="submission" date="2018-06" db="EMBL/GenBank/DDBJ databases">
        <authorList>
            <person name="Zhirakovskaya E."/>
        </authorList>
    </citation>
    <scope>NUCLEOTIDE SEQUENCE</scope>
</reference>
<dbReference type="Gene3D" id="3.90.660.20">
    <property type="entry name" value="Protoporphyrinogen oxidase, mitochondrial, domain 2"/>
    <property type="match status" value="1"/>
</dbReference>
<keyword evidence="2" id="KW-0560">Oxidoreductase</keyword>
<evidence type="ECO:0000313" key="2">
    <source>
        <dbReference type="EMBL" id="VAW38762.1"/>
    </source>
</evidence>
<dbReference type="InterPro" id="IPR036188">
    <property type="entry name" value="FAD/NAD-bd_sf"/>
</dbReference>
<dbReference type="Pfam" id="PF01593">
    <property type="entry name" value="Amino_oxidase"/>
    <property type="match status" value="1"/>
</dbReference>
<accession>A0A3B0VID9</accession>
<dbReference type="Gene3D" id="3.50.50.60">
    <property type="entry name" value="FAD/NAD(P)-binding domain"/>
    <property type="match status" value="1"/>
</dbReference>
<name>A0A3B0VID9_9ZZZZ</name>
<feature type="domain" description="Amine oxidase" evidence="1">
    <location>
        <begin position="4"/>
        <end position="115"/>
    </location>
</feature>
<proteinExistence type="predicted"/>
<gene>
    <name evidence="2" type="ORF">MNBD_DELTA03-1191</name>
</gene>
<dbReference type="AlphaFoldDB" id="A0A3B0VID9"/>
<protein>
    <submittedName>
        <fullName evidence="2">Protoporphyrinogen IX oxidase, aerobic, HemY</fullName>
        <ecNumber evidence="2">1.3.3.4</ecNumber>
    </submittedName>
</protein>
<dbReference type="GO" id="GO:0004729">
    <property type="term" value="F:oxygen-dependent protoporphyrinogen oxidase activity"/>
    <property type="evidence" value="ECO:0007669"/>
    <property type="project" value="UniProtKB-EC"/>
</dbReference>
<dbReference type="EC" id="1.3.3.4" evidence="2"/>
<evidence type="ECO:0000259" key="1">
    <source>
        <dbReference type="Pfam" id="PF01593"/>
    </source>
</evidence>
<organism evidence="2">
    <name type="scientific">hydrothermal vent metagenome</name>
    <dbReference type="NCBI Taxonomy" id="652676"/>
    <lineage>
        <taxon>unclassified sequences</taxon>
        <taxon>metagenomes</taxon>
        <taxon>ecological metagenomes</taxon>
    </lineage>
</organism>
<dbReference type="InterPro" id="IPR002937">
    <property type="entry name" value="Amino_oxidase"/>
</dbReference>
<dbReference type="SUPFAM" id="SSF54373">
    <property type="entry name" value="FAD-linked reductases, C-terminal domain"/>
    <property type="match status" value="1"/>
</dbReference>
<sequence length="133" mass="14919">SHMFPDRSPRACRLIEVLVGGRRHPERLSLSDSEIEARAVKDIGALINLPEPPLFTRVLRTEHAIPQLEMDHPALLRWRQSMESDLAGLYICGFGWDGIGMNDMIKSARKTAAAVAAGGERRLEELQVKPVYF</sequence>